<evidence type="ECO:0000256" key="5">
    <source>
        <dbReference type="SAM" id="SignalP"/>
    </source>
</evidence>
<comment type="similarity">
    <text evidence="1">Belongs to the metallo-beta-lactamase superfamily.</text>
</comment>
<dbReference type="SMART" id="SM00849">
    <property type="entry name" value="Lactamase_B"/>
    <property type="match status" value="1"/>
</dbReference>
<evidence type="ECO:0000256" key="3">
    <source>
        <dbReference type="ARBA" id="ARBA00022801"/>
    </source>
</evidence>
<feature type="signal peptide" evidence="5">
    <location>
        <begin position="1"/>
        <end position="29"/>
    </location>
</feature>
<dbReference type="Proteomes" id="UP001595596">
    <property type="component" value="Unassembled WGS sequence"/>
</dbReference>
<evidence type="ECO:0000313" key="8">
    <source>
        <dbReference type="Proteomes" id="UP001595596"/>
    </source>
</evidence>
<dbReference type="InterPro" id="IPR051013">
    <property type="entry name" value="MBL_superfamily_lactonases"/>
</dbReference>
<dbReference type="Gene3D" id="3.60.15.10">
    <property type="entry name" value="Ribonuclease Z/Hydroxyacylglutathione hydrolase-like"/>
    <property type="match status" value="1"/>
</dbReference>
<comment type="caution">
    <text evidence="7">The sequence shown here is derived from an EMBL/GenBank/DDBJ whole genome shotgun (WGS) entry which is preliminary data.</text>
</comment>
<keyword evidence="8" id="KW-1185">Reference proteome</keyword>
<evidence type="ECO:0000256" key="1">
    <source>
        <dbReference type="ARBA" id="ARBA00007749"/>
    </source>
</evidence>
<dbReference type="PROSITE" id="PS51318">
    <property type="entry name" value="TAT"/>
    <property type="match status" value="1"/>
</dbReference>
<dbReference type="Pfam" id="PF00753">
    <property type="entry name" value="Lactamase_B"/>
    <property type="match status" value="1"/>
</dbReference>
<dbReference type="CDD" id="cd07720">
    <property type="entry name" value="OPHC2-like_MBL-fold"/>
    <property type="match status" value="1"/>
</dbReference>
<keyword evidence="5" id="KW-0732">Signal</keyword>
<evidence type="ECO:0000313" key="7">
    <source>
        <dbReference type="EMBL" id="MFC3571330.1"/>
    </source>
</evidence>
<reference evidence="8" key="1">
    <citation type="journal article" date="2019" name="Int. J. Syst. Evol. Microbiol.">
        <title>The Global Catalogue of Microorganisms (GCM) 10K type strain sequencing project: providing services to taxonomists for standard genome sequencing and annotation.</title>
        <authorList>
            <consortium name="The Broad Institute Genomics Platform"/>
            <consortium name="The Broad Institute Genome Sequencing Center for Infectious Disease"/>
            <person name="Wu L."/>
            <person name="Ma J."/>
        </authorList>
    </citation>
    <scope>NUCLEOTIDE SEQUENCE [LARGE SCALE GENOMIC DNA]</scope>
    <source>
        <strain evidence="8">VKM B-3226</strain>
    </source>
</reference>
<keyword evidence="3" id="KW-0378">Hydrolase</keyword>
<dbReference type="PANTHER" id="PTHR42978:SF6">
    <property type="entry name" value="QUORUM-QUENCHING LACTONASE YTNP-RELATED"/>
    <property type="match status" value="1"/>
</dbReference>
<keyword evidence="2" id="KW-0479">Metal-binding</keyword>
<dbReference type="InterPro" id="IPR001279">
    <property type="entry name" value="Metallo-B-lactamas"/>
</dbReference>
<protein>
    <submittedName>
        <fullName evidence="7">MBL fold metallo-hydrolase</fullName>
    </submittedName>
</protein>
<dbReference type="InterPro" id="IPR036866">
    <property type="entry name" value="RibonucZ/Hydroxyglut_hydro"/>
</dbReference>
<name>A0ABV7S796_9RHOB</name>
<proteinExistence type="inferred from homology"/>
<dbReference type="RefSeq" id="WP_289894616.1">
    <property type="nucleotide sequence ID" value="NZ_JBHRXE010000057.1"/>
</dbReference>
<dbReference type="InterPro" id="IPR006311">
    <property type="entry name" value="TAT_signal"/>
</dbReference>
<evidence type="ECO:0000256" key="4">
    <source>
        <dbReference type="ARBA" id="ARBA00022833"/>
    </source>
</evidence>
<accession>A0ABV7S796</accession>
<feature type="domain" description="Metallo-beta-lactamase" evidence="6">
    <location>
        <begin position="106"/>
        <end position="291"/>
    </location>
</feature>
<organism evidence="7 8">
    <name type="scientific">Paracoccus simplex</name>
    <dbReference type="NCBI Taxonomy" id="2086346"/>
    <lineage>
        <taxon>Bacteria</taxon>
        <taxon>Pseudomonadati</taxon>
        <taxon>Pseudomonadota</taxon>
        <taxon>Alphaproteobacteria</taxon>
        <taxon>Rhodobacterales</taxon>
        <taxon>Paracoccaceae</taxon>
        <taxon>Paracoccus</taxon>
    </lineage>
</organism>
<dbReference type="PANTHER" id="PTHR42978">
    <property type="entry name" value="QUORUM-QUENCHING LACTONASE YTNP-RELATED-RELATED"/>
    <property type="match status" value="1"/>
</dbReference>
<keyword evidence="4" id="KW-0862">Zinc</keyword>
<evidence type="ECO:0000256" key="2">
    <source>
        <dbReference type="ARBA" id="ARBA00022723"/>
    </source>
</evidence>
<feature type="chain" id="PRO_5046438003" evidence="5">
    <location>
        <begin position="30"/>
        <end position="318"/>
    </location>
</feature>
<gene>
    <name evidence="7" type="ORF">ACFOMP_17900</name>
</gene>
<sequence>MAGLFKTTRRGAMAMGGALPLALGLPAHAQTAAPAQTAPAKPAGEAPVFVGRASTVQLGGFEVTTLLGGASMSDNPIGTFGLNAEPAAFESLSAENFIPADRSGSSFTPTLVRAADMLVLFDTGMVPANNAASLAQAGLTPEDVTHVVLTHMHPDHIGGLMDGETPAFPNAELILPRPENDYWAANPSEAYTARVLPLLDKARQIEGTEEILPGIRAEQAHGHTPGHTTYLLESDGQRLLITGDSFNHYVYSVQRPDWHVRFDVDKERGAATRQAVLARLAKEKIPFIGYHMPFPALGFIAPNGEGSFRFVPATYQFG</sequence>
<dbReference type="SUPFAM" id="SSF56281">
    <property type="entry name" value="Metallo-hydrolase/oxidoreductase"/>
    <property type="match status" value="1"/>
</dbReference>
<evidence type="ECO:0000259" key="6">
    <source>
        <dbReference type="SMART" id="SM00849"/>
    </source>
</evidence>
<dbReference type="EMBL" id="JBHRXE010000057">
    <property type="protein sequence ID" value="MFC3571330.1"/>
    <property type="molecule type" value="Genomic_DNA"/>
</dbReference>